<dbReference type="Pfam" id="PF00753">
    <property type="entry name" value="Lactamase_B"/>
    <property type="match status" value="1"/>
</dbReference>
<dbReference type="CDD" id="cd07723">
    <property type="entry name" value="hydroxyacylglutathione_hydrolase_MBL-fold"/>
    <property type="match status" value="1"/>
</dbReference>
<dbReference type="EC" id="3.1.2.6" evidence="5"/>
<comment type="cofactor">
    <cofactor evidence="2">
        <name>Zn(2+)</name>
        <dbReference type="ChEBI" id="CHEBI:29105"/>
    </cofactor>
</comment>
<dbReference type="HAMAP" id="MF_01374">
    <property type="entry name" value="Glyoxalase_2"/>
    <property type="match status" value="1"/>
</dbReference>
<keyword evidence="7" id="KW-0378">Hydrolase</keyword>
<keyword evidence="12" id="KW-1185">Reference proteome</keyword>
<dbReference type="FunFam" id="3.60.15.10:FF:000019">
    <property type="entry name" value="Hydroxyacylglutathione hydrolase, mitochondrial"/>
    <property type="match status" value="1"/>
</dbReference>
<evidence type="ECO:0000256" key="9">
    <source>
        <dbReference type="ARBA" id="ARBA00031044"/>
    </source>
</evidence>
<keyword evidence="6" id="KW-0479">Metal-binding</keyword>
<dbReference type="PANTHER" id="PTHR11935:SF94">
    <property type="entry name" value="TENZING NORGAY, ISOFORM C"/>
    <property type="match status" value="1"/>
</dbReference>
<dbReference type="PANTHER" id="PTHR11935">
    <property type="entry name" value="BETA LACTAMASE DOMAIN"/>
    <property type="match status" value="1"/>
</dbReference>
<keyword evidence="8" id="KW-0862">Zinc</keyword>
<evidence type="ECO:0000256" key="6">
    <source>
        <dbReference type="ARBA" id="ARBA00022723"/>
    </source>
</evidence>
<name>A0A504YWQ6_FASGI</name>
<dbReference type="InterPro" id="IPR032282">
    <property type="entry name" value="HAGH_C"/>
</dbReference>
<dbReference type="AlphaFoldDB" id="A0A504YWQ6"/>
<dbReference type="Proteomes" id="UP000316759">
    <property type="component" value="Unassembled WGS sequence"/>
</dbReference>
<dbReference type="InterPro" id="IPR035680">
    <property type="entry name" value="Clx_II_MBL"/>
</dbReference>
<evidence type="ECO:0000256" key="2">
    <source>
        <dbReference type="ARBA" id="ARBA00001947"/>
    </source>
</evidence>
<dbReference type="InterPro" id="IPR017782">
    <property type="entry name" value="Hydroxyacylglutathione_Hdrlase"/>
</dbReference>
<comment type="caution">
    <text evidence="11">The sequence shown here is derived from an EMBL/GenBank/DDBJ whole genome shotgun (WGS) entry which is preliminary data.</text>
</comment>
<comment type="catalytic activity">
    <reaction evidence="1">
        <text>an S-(2-hydroxyacyl)glutathione + H2O = a 2-hydroxy carboxylate + glutathione + H(+)</text>
        <dbReference type="Rhea" id="RHEA:21864"/>
        <dbReference type="ChEBI" id="CHEBI:15377"/>
        <dbReference type="ChEBI" id="CHEBI:15378"/>
        <dbReference type="ChEBI" id="CHEBI:57925"/>
        <dbReference type="ChEBI" id="CHEBI:58896"/>
        <dbReference type="ChEBI" id="CHEBI:71261"/>
        <dbReference type="EC" id="3.1.2.6"/>
    </reaction>
</comment>
<protein>
    <recommendedName>
        <fullName evidence="5">hydroxyacylglutathione hydrolase</fullName>
        <ecNumber evidence="5">3.1.2.6</ecNumber>
    </recommendedName>
    <alternativeName>
        <fullName evidence="9">Glyoxalase II</fullName>
    </alternativeName>
</protein>
<organism evidence="11 12">
    <name type="scientific">Fasciola gigantica</name>
    <name type="common">Giant liver fluke</name>
    <dbReference type="NCBI Taxonomy" id="46835"/>
    <lineage>
        <taxon>Eukaryota</taxon>
        <taxon>Metazoa</taxon>
        <taxon>Spiralia</taxon>
        <taxon>Lophotrochozoa</taxon>
        <taxon>Platyhelminthes</taxon>
        <taxon>Trematoda</taxon>
        <taxon>Digenea</taxon>
        <taxon>Plagiorchiida</taxon>
        <taxon>Echinostomata</taxon>
        <taxon>Echinostomatoidea</taxon>
        <taxon>Fasciolidae</taxon>
        <taxon>Fasciola</taxon>
    </lineage>
</organism>
<proteinExistence type="inferred from homology"/>
<dbReference type="InterPro" id="IPR036866">
    <property type="entry name" value="RibonucZ/Hydroxyglut_hydro"/>
</dbReference>
<feature type="domain" description="Metallo-beta-lactamase" evidence="10">
    <location>
        <begin position="11"/>
        <end position="179"/>
    </location>
</feature>
<evidence type="ECO:0000259" key="10">
    <source>
        <dbReference type="SMART" id="SM00849"/>
    </source>
</evidence>
<comment type="similarity">
    <text evidence="4">Belongs to the metallo-beta-lactamase superfamily. Glyoxalase II family.</text>
</comment>
<dbReference type="STRING" id="46835.A0A504YWQ6"/>
<dbReference type="Gene3D" id="3.60.15.10">
    <property type="entry name" value="Ribonuclease Z/Hydroxyacylglutathione hydrolase-like"/>
    <property type="match status" value="1"/>
</dbReference>
<dbReference type="PIRSF" id="PIRSF005457">
    <property type="entry name" value="Glx"/>
    <property type="match status" value="1"/>
</dbReference>
<accession>A0A504YWQ6</accession>
<dbReference type="GO" id="GO:0004416">
    <property type="term" value="F:hydroxyacylglutathione hydrolase activity"/>
    <property type="evidence" value="ECO:0007669"/>
    <property type="project" value="UniProtKB-EC"/>
</dbReference>
<dbReference type="SMART" id="SM00849">
    <property type="entry name" value="Lactamase_B"/>
    <property type="match status" value="1"/>
</dbReference>
<dbReference type="InterPro" id="IPR001279">
    <property type="entry name" value="Metallo-B-lactamas"/>
</dbReference>
<dbReference type="NCBIfam" id="TIGR03413">
    <property type="entry name" value="GSH_gloB"/>
    <property type="match status" value="1"/>
</dbReference>
<dbReference type="GO" id="GO:0019243">
    <property type="term" value="P:methylglyoxal catabolic process to D-lactate via S-lactoyl-glutathione"/>
    <property type="evidence" value="ECO:0007669"/>
    <property type="project" value="InterPro"/>
</dbReference>
<evidence type="ECO:0000256" key="4">
    <source>
        <dbReference type="ARBA" id="ARBA00006759"/>
    </source>
</evidence>
<comment type="pathway">
    <text evidence="3">Secondary metabolite metabolism; methylglyoxal degradation; (R)-lactate from methylglyoxal: step 2/2.</text>
</comment>
<dbReference type="SUPFAM" id="SSF56281">
    <property type="entry name" value="Metallo-hydrolase/oxidoreductase"/>
    <property type="match status" value="1"/>
</dbReference>
<evidence type="ECO:0000256" key="8">
    <source>
        <dbReference type="ARBA" id="ARBA00022833"/>
    </source>
</evidence>
<evidence type="ECO:0000256" key="5">
    <source>
        <dbReference type="ARBA" id="ARBA00011917"/>
    </source>
</evidence>
<evidence type="ECO:0000313" key="12">
    <source>
        <dbReference type="Proteomes" id="UP000316759"/>
    </source>
</evidence>
<dbReference type="Pfam" id="PF16123">
    <property type="entry name" value="HAGH_C"/>
    <property type="match status" value="1"/>
</dbReference>
<gene>
    <name evidence="11" type="ORF">FGIG_03061</name>
</gene>
<dbReference type="EMBL" id="SUNJ01006755">
    <property type="protein sequence ID" value="TPP62517.1"/>
    <property type="molecule type" value="Genomic_DNA"/>
</dbReference>
<reference evidence="11 12" key="1">
    <citation type="submission" date="2019-04" db="EMBL/GenBank/DDBJ databases">
        <title>Annotation for the trematode Fasciola gigantica.</title>
        <authorList>
            <person name="Choi Y.-J."/>
        </authorList>
    </citation>
    <scope>NUCLEOTIDE SEQUENCE [LARGE SCALE GENOMIC DNA]</scope>
    <source>
        <strain evidence="11">Uganda_cow_1</strain>
    </source>
</reference>
<dbReference type="GO" id="GO:0046872">
    <property type="term" value="F:metal ion binding"/>
    <property type="evidence" value="ECO:0007669"/>
    <property type="project" value="UniProtKB-KW"/>
</dbReference>
<evidence type="ECO:0000256" key="1">
    <source>
        <dbReference type="ARBA" id="ARBA00001623"/>
    </source>
</evidence>
<evidence type="ECO:0000256" key="7">
    <source>
        <dbReference type="ARBA" id="ARBA00022801"/>
    </source>
</evidence>
<dbReference type="OrthoDB" id="515692at2759"/>
<sequence>MEVITLNALSDNYMYLLIDKVSRKCAAIDPVNPKRILDAVKLHNVHLSAILTTHHHSDHAGGNLELVNQWNSLHGIKLNVYGGDKRVDALTDAVTHEQKLKIGENLDVLCLATPCHTSGHVCYYVTDRNNPSEMAVFTGDTLFLGGCGRFFEGTADQMFKALQGTLAKLPGATKVYCGHEYTVKNLQFGLTVEPNNTAMKQRLDEMQRLRSSNSPTVPGTIAEELATNPFMRVTEPSVLAHCKTQDPVEAMKVIRQEKDRF</sequence>
<evidence type="ECO:0000256" key="3">
    <source>
        <dbReference type="ARBA" id="ARBA00004963"/>
    </source>
</evidence>
<evidence type="ECO:0000313" key="11">
    <source>
        <dbReference type="EMBL" id="TPP62517.1"/>
    </source>
</evidence>